<evidence type="ECO:0000256" key="11">
    <source>
        <dbReference type="RuleBase" id="RU003953"/>
    </source>
</evidence>
<dbReference type="RefSeq" id="WP_227897770.1">
    <property type="nucleotide sequence ID" value="NZ_CP099467.1"/>
</dbReference>
<feature type="region of interest" description="Disordered" evidence="12">
    <location>
        <begin position="530"/>
        <end position="554"/>
    </location>
</feature>
<evidence type="ECO:0000259" key="15">
    <source>
        <dbReference type="Pfam" id="PF12627"/>
    </source>
</evidence>
<evidence type="ECO:0000259" key="14">
    <source>
        <dbReference type="Pfam" id="PF01966"/>
    </source>
</evidence>
<name>A0A9X1MIE5_9MICC</name>
<keyword evidence="8" id="KW-0067">ATP-binding</keyword>
<evidence type="ECO:0000256" key="7">
    <source>
        <dbReference type="ARBA" id="ARBA00022800"/>
    </source>
</evidence>
<dbReference type="AlphaFoldDB" id="A0A9X1MIE5"/>
<dbReference type="GO" id="GO:0003723">
    <property type="term" value="F:RNA binding"/>
    <property type="evidence" value="ECO:0007669"/>
    <property type="project" value="UniProtKB-KW"/>
</dbReference>
<sequence>MRNSPRRQPAGIPAGGQYAPSVHAESSVGVGAGGTVLPGLMDLTPEAWAVLDACRDTGGRPLIVGGSVRDALLSLETGEPVAFKDIDIEVHGTAPQALQEALPGRVQEAGASFGVLTTRIGGQDFDVSVPRRDSKTGEGHRGFEVELDPDITLEEAFARRDYTMNSMGWDPYTGELIDPFGGRKDLEDRILRHTREETFRDDPLRPLRAVQFAARFDLDIAQETIELCRSMKGSIAQLPKERLWKEFNKLVTLGRRPSRGLEALYQTGIAESFPALADVRGYPQDPLWHPEGAVDVHLGLSADAAAEAAERDGAEPSERRVAVLATLLHDVGKAEHSQEGPDGCITSHGHAAGGVGPADEFLASIGAPNEVREKVLPLIREHMRHISFDAAPSASAVRRLMRDLAGENGNGPTITDWARVVDADLAGRGPGAKPPISGHWLQVTASVTADPPILRGEDLATAGIPRGQEWGWIVRASLAAQDEGLFTDTAGAVQWAKANRESITAAEKPRWEAAKALREAMQQARIENSRAQARAEKARRNGLNDEAAEHDREAERFRAEMNWLKKEEEAVRRA</sequence>
<evidence type="ECO:0000256" key="3">
    <source>
        <dbReference type="ARBA" id="ARBA00022694"/>
    </source>
</evidence>
<dbReference type="InterPro" id="IPR050124">
    <property type="entry name" value="tRNA_CCA-adding_enzyme"/>
</dbReference>
<dbReference type="EMBL" id="JAJFZV010000020">
    <property type="protein sequence ID" value="MCC3299775.1"/>
    <property type="molecule type" value="Genomic_DNA"/>
</dbReference>
<keyword evidence="5" id="KW-0479">Metal-binding</keyword>
<organism evidence="16 17">
    <name type="scientific">Arthrobacter caoxuetaonis</name>
    <dbReference type="NCBI Taxonomy" id="2886935"/>
    <lineage>
        <taxon>Bacteria</taxon>
        <taxon>Bacillati</taxon>
        <taxon>Actinomycetota</taxon>
        <taxon>Actinomycetes</taxon>
        <taxon>Micrococcales</taxon>
        <taxon>Micrococcaceae</taxon>
        <taxon>Arthrobacter</taxon>
    </lineage>
</organism>
<dbReference type="SUPFAM" id="SSF81301">
    <property type="entry name" value="Nucleotidyltransferase"/>
    <property type="match status" value="1"/>
</dbReference>
<keyword evidence="3" id="KW-0819">tRNA processing</keyword>
<accession>A0A9X1MIE5</accession>
<keyword evidence="2 11" id="KW-0808">Transferase</keyword>
<feature type="domain" description="HD" evidence="14">
    <location>
        <begin position="300"/>
        <end position="387"/>
    </location>
</feature>
<protein>
    <submittedName>
        <fullName evidence="16">HD domain-containing protein</fullName>
    </submittedName>
</protein>
<evidence type="ECO:0000313" key="17">
    <source>
        <dbReference type="Proteomes" id="UP001139158"/>
    </source>
</evidence>
<evidence type="ECO:0000256" key="6">
    <source>
        <dbReference type="ARBA" id="ARBA00022741"/>
    </source>
</evidence>
<feature type="compositionally biased region" description="Basic and acidic residues" evidence="12">
    <location>
        <begin position="533"/>
        <end position="554"/>
    </location>
</feature>
<feature type="domain" description="Poly A polymerase head" evidence="13">
    <location>
        <begin position="63"/>
        <end position="192"/>
    </location>
</feature>
<dbReference type="GO" id="GO:0005524">
    <property type="term" value="F:ATP binding"/>
    <property type="evidence" value="ECO:0007669"/>
    <property type="project" value="UniProtKB-KW"/>
</dbReference>
<keyword evidence="7" id="KW-0692">RNA repair</keyword>
<evidence type="ECO:0000256" key="12">
    <source>
        <dbReference type="SAM" id="MobiDB-lite"/>
    </source>
</evidence>
<gene>
    <name evidence="16" type="ORF">LJ757_18615</name>
</gene>
<dbReference type="InterPro" id="IPR006674">
    <property type="entry name" value="HD_domain"/>
</dbReference>
<keyword evidence="9" id="KW-0460">Magnesium</keyword>
<comment type="caution">
    <text evidence="16">The sequence shown here is derived from an EMBL/GenBank/DDBJ whole genome shotgun (WGS) entry which is preliminary data.</text>
</comment>
<evidence type="ECO:0000256" key="5">
    <source>
        <dbReference type="ARBA" id="ARBA00022723"/>
    </source>
</evidence>
<dbReference type="Proteomes" id="UP001139158">
    <property type="component" value="Unassembled WGS sequence"/>
</dbReference>
<keyword evidence="17" id="KW-1185">Reference proteome</keyword>
<comment type="cofactor">
    <cofactor evidence="1">
        <name>Mg(2+)</name>
        <dbReference type="ChEBI" id="CHEBI:18420"/>
    </cofactor>
</comment>
<evidence type="ECO:0000256" key="1">
    <source>
        <dbReference type="ARBA" id="ARBA00001946"/>
    </source>
</evidence>
<dbReference type="PANTHER" id="PTHR47545">
    <property type="entry name" value="MULTIFUNCTIONAL CCA PROTEIN"/>
    <property type="match status" value="1"/>
</dbReference>
<dbReference type="Pfam" id="PF01966">
    <property type="entry name" value="HD"/>
    <property type="match status" value="1"/>
</dbReference>
<dbReference type="InterPro" id="IPR002646">
    <property type="entry name" value="PolA_pol_head_dom"/>
</dbReference>
<comment type="similarity">
    <text evidence="11">Belongs to the tRNA nucleotidyltransferase/poly(A) polymerase family.</text>
</comment>
<dbReference type="InterPro" id="IPR032828">
    <property type="entry name" value="PolyA_RNA-bd"/>
</dbReference>
<evidence type="ECO:0000256" key="9">
    <source>
        <dbReference type="ARBA" id="ARBA00022842"/>
    </source>
</evidence>
<dbReference type="CDD" id="cd05398">
    <property type="entry name" value="NT_ClassII-CCAase"/>
    <property type="match status" value="1"/>
</dbReference>
<dbReference type="Gene3D" id="3.30.460.10">
    <property type="entry name" value="Beta Polymerase, domain 2"/>
    <property type="match status" value="1"/>
</dbReference>
<dbReference type="SUPFAM" id="SSF81891">
    <property type="entry name" value="Poly A polymerase C-terminal region-like"/>
    <property type="match status" value="1"/>
</dbReference>
<dbReference type="Pfam" id="PF12627">
    <property type="entry name" value="PolyA_pol_RNAbd"/>
    <property type="match status" value="1"/>
</dbReference>
<dbReference type="GO" id="GO:0042245">
    <property type="term" value="P:RNA repair"/>
    <property type="evidence" value="ECO:0007669"/>
    <property type="project" value="UniProtKB-KW"/>
</dbReference>
<evidence type="ECO:0000256" key="10">
    <source>
        <dbReference type="ARBA" id="ARBA00022884"/>
    </source>
</evidence>
<dbReference type="InterPro" id="IPR043519">
    <property type="entry name" value="NT_sf"/>
</dbReference>
<evidence type="ECO:0000256" key="4">
    <source>
        <dbReference type="ARBA" id="ARBA00022695"/>
    </source>
</evidence>
<dbReference type="GO" id="GO:0016779">
    <property type="term" value="F:nucleotidyltransferase activity"/>
    <property type="evidence" value="ECO:0007669"/>
    <property type="project" value="UniProtKB-KW"/>
</dbReference>
<keyword evidence="6" id="KW-0547">Nucleotide-binding</keyword>
<dbReference type="GO" id="GO:0008033">
    <property type="term" value="P:tRNA processing"/>
    <property type="evidence" value="ECO:0007669"/>
    <property type="project" value="UniProtKB-KW"/>
</dbReference>
<feature type="domain" description="tRNA nucleotidyltransferase/poly(A) polymerase RNA and SrmB- binding" evidence="15">
    <location>
        <begin position="218"/>
        <end position="277"/>
    </location>
</feature>
<proteinExistence type="inferred from homology"/>
<evidence type="ECO:0000256" key="2">
    <source>
        <dbReference type="ARBA" id="ARBA00022679"/>
    </source>
</evidence>
<dbReference type="Pfam" id="PF01743">
    <property type="entry name" value="PolyA_pol"/>
    <property type="match status" value="1"/>
</dbReference>
<evidence type="ECO:0000256" key="8">
    <source>
        <dbReference type="ARBA" id="ARBA00022840"/>
    </source>
</evidence>
<keyword evidence="10 11" id="KW-0694">RNA-binding</keyword>
<evidence type="ECO:0000259" key="13">
    <source>
        <dbReference type="Pfam" id="PF01743"/>
    </source>
</evidence>
<evidence type="ECO:0000313" key="16">
    <source>
        <dbReference type="EMBL" id="MCC3299775.1"/>
    </source>
</evidence>
<dbReference type="PANTHER" id="PTHR47545:SF1">
    <property type="entry name" value="MULTIFUNCTIONAL CCA PROTEIN"/>
    <property type="match status" value="1"/>
</dbReference>
<reference evidence="16" key="1">
    <citation type="submission" date="2021-10" db="EMBL/GenBank/DDBJ databases">
        <title>Novel species in genus Arthrobacter.</title>
        <authorList>
            <person name="Liu Y."/>
        </authorList>
    </citation>
    <scope>NUCLEOTIDE SEQUENCE</scope>
    <source>
        <strain evidence="16">Zg-Y453</strain>
    </source>
</reference>
<dbReference type="Gene3D" id="1.10.3090.10">
    <property type="entry name" value="cca-adding enzyme, domain 2"/>
    <property type="match status" value="1"/>
</dbReference>
<keyword evidence="4" id="KW-0548">Nucleotidyltransferase</keyword>
<dbReference type="GO" id="GO:0046872">
    <property type="term" value="F:metal ion binding"/>
    <property type="evidence" value="ECO:0007669"/>
    <property type="project" value="UniProtKB-KW"/>
</dbReference>